<dbReference type="Proteomes" id="UP000730161">
    <property type="component" value="Unassembled WGS sequence"/>
</dbReference>
<evidence type="ECO:0000313" key="1">
    <source>
        <dbReference type="EMBL" id="MBR1369799.1"/>
    </source>
</evidence>
<organism evidence="1 2">
    <name type="scientific">Methanocalculus chunghsingensis</name>
    <dbReference type="NCBI Taxonomy" id="156457"/>
    <lineage>
        <taxon>Archaea</taxon>
        <taxon>Methanobacteriati</taxon>
        <taxon>Methanobacteriota</taxon>
        <taxon>Stenosarchaea group</taxon>
        <taxon>Methanomicrobia</taxon>
        <taxon>Methanomicrobiales</taxon>
        <taxon>Methanocalculaceae</taxon>
        <taxon>Methanocalculus</taxon>
    </lineage>
</organism>
<comment type="caution">
    <text evidence="1">The sequence shown here is derived from an EMBL/GenBank/DDBJ whole genome shotgun (WGS) entry which is preliminary data.</text>
</comment>
<accession>A0A8J7W7B2</accession>
<name>A0A8J7W7B2_9EURY</name>
<gene>
    <name evidence="1" type="ORF">RJ53_10060</name>
</gene>
<keyword evidence="2" id="KW-1185">Reference proteome</keyword>
<dbReference type="AlphaFoldDB" id="A0A8J7W7B2"/>
<sequence>MVHISKVIHMVSQSTYKRIPVSPSTWEKLSLIKKPGETFDQLILDLVAEREKRDIIRHAMHVSEEGEYVSLDEAREAWGLNED</sequence>
<proteinExistence type="predicted"/>
<evidence type="ECO:0000313" key="2">
    <source>
        <dbReference type="Proteomes" id="UP000730161"/>
    </source>
</evidence>
<evidence type="ECO:0008006" key="3">
    <source>
        <dbReference type="Google" id="ProtNLM"/>
    </source>
</evidence>
<reference evidence="1" key="1">
    <citation type="submission" date="2014-12" db="EMBL/GenBank/DDBJ databases">
        <authorList>
            <person name="Huang H.-H."/>
            <person name="Chen S.-C."/>
            <person name="Lai M.-C."/>
        </authorList>
    </citation>
    <scope>NUCLEOTIDE SEQUENCE</scope>
    <source>
        <strain evidence="1">K1F9705b</strain>
    </source>
</reference>
<dbReference type="EMBL" id="JWHL01000020">
    <property type="protein sequence ID" value="MBR1369799.1"/>
    <property type="molecule type" value="Genomic_DNA"/>
</dbReference>
<protein>
    <recommendedName>
        <fullName evidence="3">Antitoxin</fullName>
    </recommendedName>
</protein>